<keyword evidence="2" id="KW-0539">Nucleus</keyword>
<name>A0A0C9S1B5_AMBAM</name>
<comment type="subcellular location">
    <subcellularLocation>
        <location evidence="1">Nucleus</location>
    </subcellularLocation>
</comment>
<dbReference type="GO" id="GO:0031507">
    <property type="term" value="P:heterochromatin formation"/>
    <property type="evidence" value="ECO:0007669"/>
    <property type="project" value="TreeGrafter"/>
</dbReference>
<feature type="domain" description="Transcription factor CBF/NF-Y/archaeal histone" evidence="5">
    <location>
        <begin position="9"/>
        <end position="73"/>
    </location>
</feature>
<feature type="region of interest" description="Disordered" evidence="4">
    <location>
        <begin position="101"/>
        <end position="180"/>
    </location>
</feature>
<dbReference type="AlphaFoldDB" id="A0A0C9S1B5"/>
<organism evidence="6">
    <name type="scientific">Amblyomma americanum</name>
    <name type="common">Lone star tick</name>
    <dbReference type="NCBI Taxonomy" id="6943"/>
    <lineage>
        <taxon>Eukaryota</taxon>
        <taxon>Metazoa</taxon>
        <taxon>Ecdysozoa</taxon>
        <taxon>Arthropoda</taxon>
        <taxon>Chelicerata</taxon>
        <taxon>Arachnida</taxon>
        <taxon>Acari</taxon>
        <taxon>Parasitiformes</taxon>
        <taxon>Ixodida</taxon>
        <taxon>Ixodoidea</taxon>
        <taxon>Ixodidae</taxon>
        <taxon>Amblyomminae</taxon>
        <taxon>Amblyomma</taxon>
    </lineage>
</organism>
<dbReference type="InterPro" id="IPR009072">
    <property type="entry name" value="Histone-fold"/>
</dbReference>
<evidence type="ECO:0000259" key="5">
    <source>
        <dbReference type="Pfam" id="PF00808"/>
    </source>
</evidence>
<protein>
    <recommendedName>
        <fullName evidence="3">DNA polymerase epsilon subunit 3</fullName>
    </recommendedName>
</protein>
<evidence type="ECO:0000256" key="4">
    <source>
        <dbReference type="SAM" id="MobiDB-lite"/>
    </source>
</evidence>
<evidence type="ECO:0000313" key="6">
    <source>
        <dbReference type="EMBL" id="JAG90549.1"/>
    </source>
</evidence>
<dbReference type="InterPro" id="IPR003958">
    <property type="entry name" value="CBFA_NFYB_domain"/>
</dbReference>
<dbReference type="Pfam" id="PF00808">
    <property type="entry name" value="CBFD_NFYB_HMF"/>
    <property type="match status" value="1"/>
</dbReference>
<feature type="compositionally biased region" description="Low complexity" evidence="4">
    <location>
        <begin position="109"/>
        <end position="131"/>
    </location>
</feature>
<evidence type="ECO:0000256" key="3">
    <source>
        <dbReference type="ARBA" id="ARBA00039793"/>
    </source>
</evidence>
<dbReference type="GO" id="GO:0008623">
    <property type="term" value="C:CHRAC"/>
    <property type="evidence" value="ECO:0007669"/>
    <property type="project" value="TreeGrafter"/>
</dbReference>
<feature type="compositionally biased region" description="Acidic residues" evidence="4">
    <location>
        <begin position="170"/>
        <end position="180"/>
    </location>
</feature>
<dbReference type="SUPFAM" id="SSF47113">
    <property type="entry name" value="Histone-fold"/>
    <property type="match status" value="1"/>
</dbReference>
<dbReference type="Gene3D" id="1.10.20.10">
    <property type="entry name" value="Histone, subunit A"/>
    <property type="match status" value="1"/>
</dbReference>
<dbReference type="CDD" id="cd22928">
    <property type="entry name" value="HFD_POLE3_DPB4"/>
    <property type="match status" value="1"/>
</dbReference>
<dbReference type="PANTHER" id="PTHR46172">
    <property type="entry name" value="DNA POLYMERASE EPSILON SUBUNIT 3"/>
    <property type="match status" value="1"/>
</dbReference>
<dbReference type="GO" id="GO:0006974">
    <property type="term" value="P:DNA damage response"/>
    <property type="evidence" value="ECO:0007669"/>
    <property type="project" value="TreeGrafter"/>
</dbReference>
<dbReference type="InterPro" id="IPR051377">
    <property type="entry name" value="DNA_Pol-Epsilon_Subunit"/>
</dbReference>
<proteinExistence type="evidence at transcript level"/>
<reference evidence="6" key="1">
    <citation type="journal article" date="2015" name="PLoS ONE">
        <title>An Insight into the Sialome of the Lone Star Tick, Amblyomma americanum, with a Glimpse on Its Time Dependent Gene Expression.</title>
        <authorList>
            <person name="Karim S."/>
            <person name="Ribeiro J.M."/>
        </authorList>
    </citation>
    <scope>NUCLEOTIDE SEQUENCE</scope>
    <source>
        <tissue evidence="6">Salivary gland</tissue>
    </source>
</reference>
<accession>A0A0C9S1B5</accession>
<dbReference type="GO" id="GO:0031490">
    <property type="term" value="F:chromatin DNA binding"/>
    <property type="evidence" value="ECO:0007669"/>
    <property type="project" value="TreeGrafter"/>
</dbReference>
<dbReference type="EMBL" id="GBZX01002191">
    <property type="protein sequence ID" value="JAG90549.1"/>
    <property type="molecule type" value="mRNA"/>
</dbReference>
<evidence type="ECO:0000256" key="2">
    <source>
        <dbReference type="ARBA" id="ARBA00023242"/>
    </source>
</evidence>
<dbReference type="GO" id="GO:0008622">
    <property type="term" value="C:epsilon DNA polymerase complex"/>
    <property type="evidence" value="ECO:0007669"/>
    <property type="project" value="TreeGrafter"/>
</dbReference>
<dbReference type="GO" id="GO:0006272">
    <property type="term" value="P:leading strand elongation"/>
    <property type="evidence" value="ECO:0007669"/>
    <property type="project" value="TreeGrafter"/>
</dbReference>
<sequence>MAERPEDLNLPLSVVTRIVKDALPDGVNVSKDARAALAKAASVFVLYTTSCANNFAMKGKRKTVTGADIISAMEEMELQSFVDALSGNLAQFRTKKDAIRAKKHGGAGDAASAGDADPDSAGAGDAASAGDADPDSAGDADAVSASDAEAVSAGDAEAVSAGDAEMKDDGEVDLGDDETN</sequence>
<dbReference type="GO" id="GO:0046982">
    <property type="term" value="F:protein heterodimerization activity"/>
    <property type="evidence" value="ECO:0007669"/>
    <property type="project" value="InterPro"/>
</dbReference>
<evidence type="ECO:0000256" key="1">
    <source>
        <dbReference type="ARBA" id="ARBA00004123"/>
    </source>
</evidence>
<feature type="compositionally biased region" description="Low complexity" evidence="4">
    <location>
        <begin position="139"/>
        <end position="163"/>
    </location>
</feature>
<dbReference type="PANTHER" id="PTHR46172:SF1">
    <property type="entry name" value="DNA POLYMERASE EPSILON SUBUNIT 3"/>
    <property type="match status" value="1"/>
</dbReference>